<dbReference type="RefSeq" id="WP_281461471.1">
    <property type="nucleotide sequence ID" value="NZ_JASBAN010000001.1"/>
</dbReference>
<accession>A0ABT6Q4F6</accession>
<evidence type="ECO:0000313" key="3">
    <source>
        <dbReference type="Proteomes" id="UP001431775"/>
    </source>
</evidence>
<proteinExistence type="predicted"/>
<evidence type="ECO:0000256" key="1">
    <source>
        <dbReference type="SAM" id="SignalP"/>
    </source>
</evidence>
<feature type="signal peptide" evidence="1">
    <location>
        <begin position="1"/>
        <end position="21"/>
    </location>
</feature>
<gene>
    <name evidence="2" type="ORF">QJV33_00500</name>
</gene>
<name>A0ABT6Q4F6_9PROT</name>
<evidence type="ECO:0000313" key="2">
    <source>
        <dbReference type="EMBL" id="MDI2111782.1"/>
    </source>
</evidence>
<sequence>MKLTLSLFALGTLITTSFAMAQAPSHNGGFQTARYLKGYQCMQAGKAWTDADFNRWVENGRLPNDPSVPQNSPVYASSDLNANQVGTSDNVALVDIRHPAVNNRLPILWPNGKTVWINVKELSPYKVVSNPRAKCYPVQLKNGRYGTSSTPPK</sequence>
<dbReference type="EMBL" id="JASBAN010000001">
    <property type="protein sequence ID" value="MDI2111782.1"/>
    <property type="molecule type" value="Genomic_DNA"/>
</dbReference>
<feature type="chain" id="PRO_5046902341" evidence="1">
    <location>
        <begin position="22"/>
        <end position="153"/>
    </location>
</feature>
<keyword evidence="3" id="KW-1185">Reference proteome</keyword>
<organism evidence="2 3">
    <name type="scientific">Commensalibacter nepenthis</name>
    <dbReference type="NCBI Taxonomy" id="3043872"/>
    <lineage>
        <taxon>Bacteria</taxon>
        <taxon>Pseudomonadati</taxon>
        <taxon>Pseudomonadota</taxon>
        <taxon>Alphaproteobacteria</taxon>
        <taxon>Acetobacterales</taxon>
        <taxon>Acetobacteraceae</taxon>
    </lineage>
</organism>
<dbReference type="Proteomes" id="UP001431775">
    <property type="component" value="Unassembled WGS sequence"/>
</dbReference>
<protein>
    <submittedName>
        <fullName evidence="2">Uncharacterized protein</fullName>
    </submittedName>
</protein>
<reference evidence="2" key="1">
    <citation type="submission" date="2023-05" db="EMBL/GenBank/DDBJ databases">
        <title>Whole genome sequence of Commensalibacter sp.</title>
        <authorList>
            <person name="Charoenyingcharoen P."/>
            <person name="Yukphan P."/>
        </authorList>
    </citation>
    <scope>NUCLEOTIDE SEQUENCE</scope>
    <source>
        <strain evidence="2">TBRC 10068</strain>
    </source>
</reference>
<keyword evidence="1" id="KW-0732">Signal</keyword>
<comment type="caution">
    <text evidence="2">The sequence shown here is derived from an EMBL/GenBank/DDBJ whole genome shotgun (WGS) entry which is preliminary data.</text>
</comment>